<dbReference type="PANTHER" id="PTHR11644">
    <property type="entry name" value="CYTIDINE DEAMINASE"/>
    <property type="match status" value="1"/>
</dbReference>
<evidence type="ECO:0000256" key="5">
    <source>
        <dbReference type="ARBA" id="ARBA00018266"/>
    </source>
</evidence>
<evidence type="ECO:0000256" key="1">
    <source>
        <dbReference type="ARBA" id="ARBA00001947"/>
    </source>
</evidence>
<dbReference type="PROSITE" id="PS00903">
    <property type="entry name" value="CYT_DCMP_DEAMINASES_1"/>
    <property type="match status" value="1"/>
</dbReference>
<name>A0ABV3QBX2_9GAMM</name>
<evidence type="ECO:0000256" key="11">
    <source>
        <dbReference type="ARBA" id="ARBA00049558"/>
    </source>
</evidence>
<evidence type="ECO:0000256" key="12">
    <source>
        <dbReference type="RuleBase" id="RU364006"/>
    </source>
</evidence>
<evidence type="ECO:0000256" key="7">
    <source>
        <dbReference type="ARBA" id="ARBA00022801"/>
    </source>
</evidence>
<evidence type="ECO:0000256" key="9">
    <source>
        <dbReference type="ARBA" id="ARBA00032005"/>
    </source>
</evidence>
<reference evidence="14 15" key="1">
    <citation type="submission" date="2024-06" db="EMBL/GenBank/DDBJ databases">
        <authorList>
            <person name="Woo H."/>
        </authorList>
    </citation>
    <scope>NUCLEOTIDE SEQUENCE [LARGE SCALE GENOMIC DNA]</scope>
    <source>
        <strain evidence="14 15">Si-c</strain>
    </source>
</reference>
<dbReference type="NCBIfam" id="TIGR01354">
    <property type="entry name" value="cyt_deam_tetra"/>
    <property type="match status" value="1"/>
</dbReference>
<dbReference type="EC" id="3.5.4.5" evidence="4 12"/>
<accession>A0ABV3QBX2</accession>
<dbReference type="PROSITE" id="PS51747">
    <property type="entry name" value="CYT_DCMP_DEAMINASES_2"/>
    <property type="match status" value="1"/>
</dbReference>
<protein>
    <recommendedName>
        <fullName evidence="5 12">Cytidine deaminase</fullName>
        <ecNumber evidence="4 12">3.5.4.5</ecNumber>
    </recommendedName>
    <alternativeName>
        <fullName evidence="9 12">Cytidine aminohydrolase</fullName>
    </alternativeName>
</protein>
<dbReference type="CDD" id="cd01283">
    <property type="entry name" value="cytidine_deaminase"/>
    <property type="match status" value="1"/>
</dbReference>
<keyword evidence="6 12" id="KW-0479">Metal-binding</keyword>
<evidence type="ECO:0000313" key="14">
    <source>
        <dbReference type="EMBL" id="MEW9571336.1"/>
    </source>
</evidence>
<organism evidence="14 15">
    <name type="scientific">Rhodanobacter lycopersici</name>
    <dbReference type="NCBI Taxonomy" id="3162487"/>
    <lineage>
        <taxon>Bacteria</taxon>
        <taxon>Pseudomonadati</taxon>
        <taxon>Pseudomonadota</taxon>
        <taxon>Gammaproteobacteria</taxon>
        <taxon>Lysobacterales</taxon>
        <taxon>Rhodanobacteraceae</taxon>
        <taxon>Rhodanobacter</taxon>
    </lineage>
</organism>
<comment type="catalytic activity">
    <reaction evidence="11 12">
        <text>cytidine + H2O + H(+) = uridine + NH4(+)</text>
        <dbReference type="Rhea" id="RHEA:16069"/>
        <dbReference type="ChEBI" id="CHEBI:15377"/>
        <dbReference type="ChEBI" id="CHEBI:15378"/>
        <dbReference type="ChEBI" id="CHEBI:16704"/>
        <dbReference type="ChEBI" id="CHEBI:17562"/>
        <dbReference type="ChEBI" id="CHEBI:28938"/>
        <dbReference type="EC" id="3.5.4.5"/>
    </reaction>
</comment>
<comment type="function">
    <text evidence="2 12">This enzyme scavenges exogenous and endogenous cytidine and 2'-deoxycytidine for UMP synthesis.</text>
</comment>
<dbReference type="GO" id="GO:0004126">
    <property type="term" value="F:cytidine deaminase activity"/>
    <property type="evidence" value="ECO:0007669"/>
    <property type="project" value="UniProtKB-EC"/>
</dbReference>
<feature type="domain" description="CMP/dCMP-type deaminase" evidence="13">
    <location>
        <begin position="17"/>
        <end position="146"/>
    </location>
</feature>
<dbReference type="RefSeq" id="WP_367853575.1">
    <property type="nucleotide sequence ID" value="NZ_JBFOHK010000001.1"/>
</dbReference>
<evidence type="ECO:0000259" key="13">
    <source>
        <dbReference type="PROSITE" id="PS51747"/>
    </source>
</evidence>
<evidence type="ECO:0000256" key="10">
    <source>
        <dbReference type="ARBA" id="ARBA00049252"/>
    </source>
</evidence>
<sequence>MHRHRAGITENTMPVSTPHDELLALARAAREQAHAPYSGFAVGAALLARDGRRFAGCNVENAAYGLCNCAERTALFAAIAAGCRPGDFAAIAVIADTAAPVSPCGACRQVLSELCDGDMPVLLANLHGDTAQTSVEALLPGAFTLPRH</sequence>
<evidence type="ECO:0000256" key="4">
    <source>
        <dbReference type="ARBA" id="ARBA00012783"/>
    </source>
</evidence>
<dbReference type="Proteomes" id="UP001556220">
    <property type="component" value="Unassembled WGS sequence"/>
</dbReference>
<dbReference type="PANTHER" id="PTHR11644:SF2">
    <property type="entry name" value="CYTIDINE DEAMINASE"/>
    <property type="match status" value="1"/>
</dbReference>
<dbReference type="EMBL" id="JBFOHK010000001">
    <property type="protein sequence ID" value="MEW9571336.1"/>
    <property type="molecule type" value="Genomic_DNA"/>
</dbReference>
<dbReference type="SUPFAM" id="SSF53927">
    <property type="entry name" value="Cytidine deaminase-like"/>
    <property type="match status" value="1"/>
</dbReference>
<evidence type="ECO:0000256" key="8">
    <source>
        <dbReference type="ARBA" id="ARBA00022833"/>
    </source>
</evidence>
<keyword evidence="15" id="KW-1185">Reference proteome</keyword>
<dbReference type="InterPro" id="IPR016193">
    <property type="entry name" value="Cytidine_deaminase-like"/>
</dbReference>
<evidence type="ECO:0000256" key="2">
    <source>
        <dbReference type="ARBA" id="ARBA00003949"/>
    </source>
</evidence>
<dbReference type="InterPro" id="IPR050202">
    <property type="entry name" value="Cyt/Deoxycyt_deaminase"/>
</dbReference>
<comment type="cofactor">
    <cofactor evidence="1 12">
        <name>Zn(2+)</name>
        <dbReference type="ChEBI" id="CHEBI:29105"/>
    </cofactor>
</comment>
<dbReference type="InterPro" id="IPR016192">
    <property type="entry name" value="APOBEC/CMP_deaminase_Zn-bd"/>
</dbReference>
<evidence type="ECO:0000256" key="3">
    <source>
        <dbReference type="ARBA" id="ARBA00006576"/>
    </source>
</evidence>
<keyword evidence="8 12" id="KW-0862">Zinc</keyword>
<dbReference type="Gene3D" id="3.40.140.10">
    <property type="entry name" value="Cytidine Deaminase, domain 2"/>
    <property type="match status" value="1"/>
</dbReference>
<dbReference type="Pfam" id="PF00383">
    <property type="entry name" value="dCMP_cyt_deam_1"/>
    <property type="match status" value="1"/>
</dbReference>
<dbReference type="NCBIfam" id="NF004064">
    <property type="entry name" value="PRK05578.1"/>
    <property type="match status" value="1"/>
</dbReference>
<keyword evidence="7 12" id="KW-0378">Hydrolase</keyword>
<evidence type="ECO:0000256" key="6">
    <source>
        <dbReference type="ARBA" id="ARBA00022723"/>
    </source>
</evidence>
<comment type="catalytic activity">
    <reaction evidence="10 12">
        <text>2'-deoxycytidine + H2O + H(+) = 2'-deoxyuridine + NH4(+)</text>
        <dbReference type="Rhea" id="RHEA:13433"/>
        <dbReference type="ChEBI" id="CHEBI:15377"/>
        <dbReference type="ChEBI" id="CHEBI:15378"/>
        <dbReference type="ChEBI" id="CHEBI:15698"/>
        <dbReference type="ChEBI" id="CHEBI:16450"/>
        <dbReference type="ChEBI" id="CHEBI:28938"/>
        <dbReference type="EC" id="3.5.4.5"/>
    </reaction>
</comment>
<comment type="caution">
    <text evidence="14">The sequence shown here is derived from an EMBL/GenBank/DDBJ whole genome shotgun (WGS) entry which is preliminary data.</text>
</comment>
<gene>
    <name evidence="14" type="primary">cdd</name>
    <name evidence="14" type="ORF">ABQJ54_06210</name>
</gene>
<proteinExistence type="inferred from homology"/>
<dbReference type="InterPro" id="IPR002125">
    <property type="entry name" value="CMP_dCMP_dom"/>
</dbReference>
<evidence type="ECO:0000313" key="15">
    <source>
        <dbReference type="Proteomes" id="UP001556220"/>
    </source>
</evidence>
<comment type="similarity">
    <text evidence="3 12">Belongs to the cytidine and deoxycytidylate deaminase family.</text>
</comment>
<dbReference type="InterPro" id="IPR006262">
    <property type="entry name" value="Cyt_deam_tetra"/>
</dbReference>